<dbReference type="HOGENOM" id="CLU_3170392_0_0_10"/>
<proteinExistence type="predicted"/>
<dbReference type="STRING" id="714943.Mucpa_1626"/>
<accession>H1Y4E9</accession>
<dbReference type="AlphaFoldDB" id="H1Y4E9"/>
<protein>
    <submittedName>
        <fullName evidence="1">Uncharacterized protein</fullName>
    </submittedName>
</protein>
<gene>
    <name evidence="1" type="ORF">Mucpa_1626</name>
</gene>
<organism evidence="1 2">
    <name type="scientific">Mucilaginibacter paludis DSM 18603</name>
    <dbReference type="NCBI Taxonomy" id="714943"/>
    <lineage>
        <taxon>Bacteria</taxon>
        <taxon>Pseudomonadati</taxon>
        <taxon>Bacteroidota</taxon>
        <taxon>Sphingobacteriia</taxon>
        <taxon>Sphingobacteriales</taxon>
        <taxon>Sphingobacteriaceae</taxon>
        <taxon>Mucilaginibacter</taxon>
    </lineage>
</organism>
<dbReference type="Proteomes" id="UP000002774">
    <property type="component" value="Chromosome"/>
</dbReference>
<keyword evidence="2" id="KW-1185">Reference proteome</keyword>
<sequence length="47" mass="5471">MTGQIKMIFRVPDLTLQGSIFFIHNNYSKKMDIFPQQFSSIEVHAIV</sequence>
<reference evidence="1" key="1">
    <citation type="submission" date="2011-09" db="EMBL/GenBank/DDBJ databases">
        <title>The permanent draft genome of Mucilaginibacter paludis DSM 18603.</title>
        <authorList>
            <consortium name="US DOE Joint Genome Institute (JGI-PGF)"/>
            <person name="Lucas S."/>
            <person name="Han J."/>
            <person name="Lapidus A."/>
            <person name="Bruce D."/>
            <person name="Goodwin L."/>
            <person name="Pitluck S."/>
            <person name="Peters L."/>
            <person name="Kyrpides N."/>
            <person name="Mavromatis K."/>
            <person name="Ivanova N."/>
            <person name="Mikhailova N."/>
            <person name="Held B."/>
            <person name="Detter J.C."/>
            <person name="Tapia R."/>
            <person name="Han C."/>
            <person name="Land M."/>
            <person name="Hauser L."/>
            <person name="Markowitz V."/>
            <person name="Cheng J.-F."/>
            <person name="Hugenholtz P."/>
            <person name="Woyke T."/>
            <person name="Wu D."/>
            <person name="Tindall B."/>
            <person name="Brambilla E."/>
            <person name="Klenk H.-P."/>
            <person name="Eisen J.A."/>
        </authorList>
    </citation>
    <scope>NUCLEOTIDE SEQUENCE [LARGE SCALE GENOMIC DNA]</scope>
    <source>
        <strain evidence="1">DSM 18603</strain>
    </source>
</reference>
<dbReference type="EMBL" id="CM001403">
    <property type="protein sequence ID" value="EHQ25783.1"/>
    <property type="molecule type" value="Genomic_DNA"/>
</dbReference>
<name>H1Y4E9_9SPHI</name>
<evidence type="ECO:0000313" key="1">
    <source>
        <dbReference type="EMBL" id="EHQ25783.1"/>
    </source>
</evidence>
<evidence type="ECO:0000313" key="2">
    <source>
        <dbReference type="Proteomes" id="UP000002774"/>
    </source>
</evidence>